<proteinExistence type="predicted"/>
<comment type="caution">
    <text evidence="1">The sequence shown here is derived from an EMBL/GenBank/DDBJ whole genome shotgun (WGS) entry which is preliminary data.</text>
</comment>
<protein>
    <submittedName>
        <fullName evidence="1">Uncharacterized protein</fullName>
    </submittedName>
</protein>
<organism evidence="1">
    <name type="scientific">marine sediment metagenome</name>
    <dbReference type="NCBI Taxonomy" id="412755"/>
    <lineage>
        <taxon>unclassified sequences</taxon>
        <taxon>metagenomes</taxon>
        <taxon>ecological metagenomes</taxon>
    </lineage>
</organism>
<sequence length="318" mass="38625">MPLSPEHILRFLERESEPKFKSELLGFLTQRINELCFEECQIDRIACTLQPKCSRRFLLKLRIKNNLTVENLPKFCYSVQKGVIQREFRNKTVVYKPFDSYLFLVDFLDIFFHGDYRKLNRFISFNKWKETFEILEDRINNRDEHFNYLLTGNFFIFKFGDRIHIIYVKEKYSLCNASREYIPNVELLSGLIQLYSSLYFPEVKLNVVPSRYIEITIKIPYEVLLNLKDDRSDQIDSKAGEYFWNVFWEDLDWLTQYCEEVHLQIDSKQNLKIILLLRNQSKRYLSKGKSMSLRFRDLKLIMNFIRRIYNDYYVVWLE</sequence>
<reference evidence="1" key="1">
    <citation type="journal article" date="2015" name="Nature">
        <title>Complex archaea that bridge the gap between prokaryotes and eukaryotes.</title>
        <authorList>
            <person name="Spang A."/>
            <person name="Saw J.H."/>
            <person name="Jorgensen S.L."/>
            <person name="Zaremba-Niedzwiedzka K."/>
            <person name="Martijn J."/>
            <person name="Lind A.E."/>
            <person name="van Eijk R."/>
            <person name="Schleper C."/>
            <person name="Guy L."/>
            <person name="Ettema T.J."/>
        </authorList>
    </citation>
    <scope>NUCLEOTIDE SEQUENCE</scope>
</reference>
<dbReference type="AlphaFoldDB" id="A0A0F9P7G7"/>
<evidence type="ECO:0000313" key="1">
    <source>
        <dbReference type="EMBL" id="KKM96985.1"/>
    </source>
</evidence>
<accession>A0A0F9P7G7</accession>
<gene>
    <name evidence="1" type="ORF">LCGC14_1172620</name>
</gene>
<name>A0A0F9P7G7_9ZZZZ</name>
<dbReference type="EMBL" id="LAZR01005807">
    <property type="protein sequence ID" value="KKM96985.1"/>
    <property type="molecule type" value="Genomic_DNA"/>
</dbReference>